<keyword evidence="1" id="KW-0614">Plasmid</keyword>
<geneLocation type="plasmid" evidence="1">
    <name>p716811-VIM</name>
</geneLocation>
<protein>
    <submittedName>
        <fullName evidence="1">Uncharacterized protein</fullName>
    </submittedName>
</protein>
<proteinExistence type="predicted"/>
<accession>A0A6B7PW87</accession>
<evidence type="ECO:0000313" key="1">
    <source>
        <dbReference type="EMBL" id="QFX76619.1"/>
    </source>
</evidence>
<dbReference type="EMBL" id="MN310372">
    <property type="protein sequence ID" value="QFX76619.1"/>
    <property type="molecule type" value="Genomic_DNA"/>
</dbReference>
<sequence>MAVDTFETADTVLPLIGKNDAGFAWHLHHDVKITSSR</sequence>
<organism evidence="1">
    <name type="scientific">Pseudomonas putida</name>
    <name type="common">Arthrobacter siderocapsulatus</name>
    <dbReference type="NCBI Taxonomy" id="303"/>
    <lineage>
        <taxon>Bacteria</taxon>
        <taxon>Pseudomonadati</taxon>
        <taxon>Pseudomonadota</taxon>
        <taxon>Gammaproteobacteria</taxon>
        <taxon>Pseudomonadales</taxon>
        <taxon>Pseudomonadaceae</taxon>
        <taxon>Pseudomonas</taxon>
    </lineage>
</organism>
<name>A0A6B7PW87_PSEPU</name>
<dbReference type="AlphaFoldDB" id="A0A6B7PW87"/>
<reference evidence="1" key="1">
    <citation type="submission" date="2019-08" db="EMBL/GenBank/DDBJ databases">
        <authorList>
            <person name="Zhou D."/>
            <person name="Chen F."/>
        </authorList>
    </citation>
    <scope>NUCLEOTIDE SEQUENCE</scope>
    <source>
        <strain evidence="1">150716811</strain>
        <plasmid evidence="1">p716811-VIM</plasmid>
    </source>
</reference>